<organism evidence="3 4">
    <name type="scientific">Tilletia caries</name>
    <name type="common">wheat bunt fungus</name>
    <dbReference type="NCBI Taxonomy" id="13290"/>
    <lineage>
        <taxon>Eukaryota</taxon>
        <taxon>Fungi</taxon>
        <taxon>Dikarya</taxon>
        <taxon>Basidiomycota</taxon>
        <taxon>Ustilaginomycotina</taxon>
        <taxon>Exobasidiomycetes</taxon>
        <taxon>Tilletiales</taxon>
        <taxon>Tilletiaceae</taxon>
        <taxon>Tilletia</taxon>
    </lineage>
</organism>
<comment type="caution">
    <text evidence="3">The sequence shown here is derived from an EMBL/GenBank/DDBJ whole genome shotgun (WGS) entry which is preliminary data.</text>
</comment>
<reference evidence="3" key="1">
    <citation type="submission" date="2016-04" db="EMBL/GenBank/DDBJ databases">
        <authorList>
            <person name="Nguyen H.D."/>
            <person name="Kesanakurti P."/>
            <person name="Cullis J."/>
            <person name="Levesque C.A."/>
            <person name="Hambleton S."/>
        </authorList>
    </citation>
    <scope>NUCLEOTIDE SEQUENCE</scope>
    <source>
        <strain evidence="3">DAOMC 238032</strain>
    </source>
</reference>
<name>A0A177U361_9BASI</name>
<dbReference type="AlphaFoldDB" id="A0A177U361"/>
<reference evidence="3" key="2">
    <citation type="journal article" date="2019" name="IMA Fungus">
        <title>Genome sequencing and comparison of five Tilletia species to identify candidate genes for the detection of regulated species infecting wheat.</title>
        <authorList>
            <person name="Nguyen H.D.T."/>
            <person name="Sultana T."/>
            <person name="Kesanakurti P."/>
            <person name="Hambleton S."/>
        </authorList>
    </citation>
    <scope>NUCLEOTIDE SEQUENCE</scope>
    <source>
        <strain evidence="3">DAOMC 238032</strain>
    </source>
</reference>
<evidence type="ECO:0000313" key="4">
    <source>
        <dbReference type="Proteomes" id="UP000077671"/>
    </source>
</evidence>
<keyword evidence="5" id="KW-1185">Reference proteome</keyword>
<evidence type="ECO:0000256" key="1">
    <source>
        <dbReference type="SAM" id="SignalP"/>
    </source>
</evidence>
<evidence type="ECO:0000313" key="5">
    <source>
        <dbReference type="Proteomes" id="UP000836402"/>
    </source>
</evidence>
<dbReference type="EMBL" id="CAJHJG010005151">
    <property type="protein sequence ID" value="CAD6947922.1"/>
    <property type="molecule type" value="Genomic_DNA"/>
</dbReference>
<feature type="signal peptide" evidence="1">
    <location>
        <begin position="1"/>
        <end position="18"/>
    </location>
</feature>
<dbReference type="Proteomes" id="UP000836402">
    <property type="component" value="Unassembled WGS sequence"/>
</dbReference>
<dbReference type="Proteomes" id="UP000077671">
    <property type="component" value="Unassembled WGS sequence"/>
</dbReference>
<dbReference type="EMBL" id="LWDD02004189">
    <property type="protein sequence ID" value="KAE8235629.1"/>
    <property type="molecule type" value="Genomic_DNA"/>
</dbReference>
<sequence>MRLATLSFLAAIFTAAVADGLVVAVGVDHEPKHSAGWDGCVRFMKCRDGTTVASQNLMHCMYQHWAGLSNDEKCPYPEVGCHCYNGCVAEMWSAERAERYDYGADCRYWCLGGTKQPAKC</sequence>
<reference evidence="2" key="3">
    <citation type="submission" date="2020-10" db="EMBL/GenBank/DDBJ databases">
        <authorList>
            <person name="Sedaghatjoo S."/>
        </authorList>
    </citation>
    <scope>NUCLEOTIDE SEQUENCE</scope>
    <source>
        <strain evidence="2">AZH3</strain>
    </source>
</reference>
<protein>
    <submittedName>
        <fullName evidence="3">Uncharacterized protein</fullName>
    </submittedName>
</protein>
<proteinExistence type="predicted"/>
<feature type="chain" id="PRO_5044550139" evidence="1">
    <location>
        <begin position="19"/>
        <end position="120"/>
    </location>
</feature>
<keyword evidence="1" id="KW-0732">Signal</keyword>
<evidence type="ECO:0000313" key="2">
    <source>
        <dbReference type="EMBL" id="CAD6947922.1"/>
    </source>
</evidence>
<evidence type="ECO:0000313" key="3">
    <source>
        <dbReference type="EMBL" id="KAE8235629.1"/>
    </source>
</evidence>
<gene>
    <name evidence="3" type="ORF">A4X03_0g9710</name>
    <name evidence="2" type="ORF">JKIAZH3_G5097</name>
</gene>
<accession>A0A177U361</accession>